<evidence type="ECO:0000313" key="4">
    <source>
        <dbReference type="Proteomes" id="UP000324585"/>
    </source>
</evidence>
<dbReference type="EMBL" id="VRMN01000002">
    <property type="protein sequence ID" value="KAA8496804.1"/>
    <property type="molecule type" value="Genomic_DNA"/>
</dbReference>
<feature type="region of interest" description="Disordered" evidence="1">
    <location>
        <begin position="376"/>
        <end position="404"/>
    </location>
</feature>
<organism evidence="2 4">
    <name type="scientific">Porphyridium purpureum</name>
    <name type="common">Red alga</name>
    <name type="synonym">Porphyridium cruentum</name>
    <dbReference type="NCBI Taxonomy" id="35688"/>
    <lineage>
        <taxon>Eukaryota</taxon>
        <taxon>Rhodophyta</taxon>
        <taxon>Bangiophyceae</taxon>
        <taxon>Porphyridiales</taxon>
        <taxon>Porphyridiaceae</taxon>
        <taxon>Porphyridium</taxon>
    </lineage>
</organism>
<gene>
    <name evidence="3" type="ORF">FVE85_0533</name>
    <name evidence="2" type="ORF">FVE85_3455</name>
</gene>
<feature type="region of interest" description="Disordered" evidence="1">
    <location>
        <begin position="56"/>
        <end position="75"/>
    </location>
</feature>
<protein>
    <submittedName>
        <fullName evidence="2">Uncharacterized protein</fullName>
    </submittedName>
</protein>
<evidence type="ECO:0000256" key="1">
    <source>
        <dbReference type="SAM" id="MobiDB-lite"/>
    </source>
</evidence>
<comment type="caution">
    <text evidence="2">The sequence shown here is derived from an EMBL/GenBank/DDBJ whole genome shotgun (WGS) entry which is preliminary data.</text>
</comment>
<evidence type="ECO:0000313" key="2">
    <source>
        <dbReference type="EMBL" id="KAA8490387.1"/>
    </source>
</evidence>
<evidence type="ECO:0000313" key="3">
    <source>
        <dbReference type="EMBL" id="KAA8496804.1"/>
    </source>
</evidence>
<feature type="region of interest" description="Disordered" evidence="1">
    <location>
        <begin position="498"/>
        <end position="527"/>
    </location>
</feature>
<reference evidence="4" key="1">
    <citation type="journal article" date="2019" name="Nat. Commun.">
        <title>Expansion of phycobilisome linker gene families in mesophilic red algae.</title>
        <authorList>
            <person name="Lee J."/>
            <person name="Kim D."/>
            <person name="Bhattacharya D."/>
            <person name="Yoon H.S."/>
        </authorList>
    </citation>
    <scope>NUCLEOTIDE SEQUENCE [LARGE SCALE GENOMIC DNA]</scope>
    <source>
        <strain evidence="4">CCMP 1328</strain>
    </source>
</reference>
<dbReference type="EMBL" id="VRMN01000030">
    <property type="protein sequence ID" value="KAA8490387.1"/>
    <property type="molecule type" value="Genomic_DNA"/>
</dbReference>
<reference evidence="2" key="2">
    <citation type="submission" date="2019-09" db="EMBL/GenBank/DDBJ databases">
        <title>Expansion of phycobilisome linker gene families in mesophilic red algae.</title>
        <authorList>
            <person name="Lee J."/>
        </authorList>
    </citation>
    <scope>NUCLEOTIDE SEQUENCE [LARGE SCALE GENOMIC DNA]</scope>
    <source>
        <strain evidence="2">CCMP 1328</strain>
        <tissue evidence="2">Unicellular</tissue>
    </source>
</reference>
<proteinExistence type="predicted"/>
<feature type="compositionally biased region" description="Basic residues" evidence="1">
    <location>
        <begin position="61"/>
        <end position="75"/>
    </location>
</feature>
<feature type="compositionally biased region" description="Basic and acidic residues" evidence="1">
    <location>
        <begin position="380"/>
        <end position="398"/>
    </location>
</feature>
<sequence length="544" mass="60578">MADLGRGARVRGAGVNIRMSRSAEISSRSAVARRLRGDEDAPAEAVVTPALSSTVDGSNFGRRRRGKDRAKKRARRGSATDIFVRNIVNRGLLPAVVKVDDAGTGCMDFWRNFERLAATYDHREPYTPAASPGLTMFTTWYTDIGFVGPPSMMEDEALTTLMQESLEGAKNGLRRNIRMSLAAAFKAHLGTARRVVDCITRDGTVEEPVKSFACRPLLSTRLYRKFRTPVSPYGTSLVPLDDSITPNEEKEALDLGITWMTAIYCAITQVLGKYSRSILALERDPYYSVLCRELKIDEADSIWLRPDRDGSESDKAWSSTLWSNSLMLSLLDLRSGAKDGKDYPFADIGLNLEGLCMLQMHSLVVSSAQARAPSVSKVCQARDDPASEWQDRSEKSDDMSGDNEDEWNIPVHWEAYTSWADEKLPEKGFMGILKCIQICRRWFRSDIHSIQLDEEGRICVRDSDIAINDGDLRLCRAIRYRATQLRLINCPRASVSRLPRPSHAPTVNSMNESDDIEQAMGAPSAASAPSFLDYMEYSGSDTKP</sequence>
<dbReference type="AlphaFoldDB" id="A0A5J4YIV0"/>
<dbReference type="Proteomes" id="UP000324585">
    <property type="component" value="Unassembled WGS sequence"/>
</dbReference>
<accession>A0A5J4YIV0</accession>
<keyword evidence="4" id="KW-1185">Reference proteome</keyword>
<name>A0A5J4YIV0_PORPP</name>